<name>A0ABV7KTY2_PLAOK</name>
<keyword evidence="3" id="KW-1185">Reference proteome</keyword>
<protein>
    <submittedName>
        <fullName evidence="2">Uncharacterized protein</fullName>
    </submittedName>
</protein>
<proteinExistence type="predicted"/>
<keyword evidence="1" id="KW-0472">Membrane</keyword>
<accession>A0ABV7KTY2</accession>
<dbReference type="RefSeq" id="WP_117313845.1">
    <property type="nucleotide sequence ID" value="NZ_JBHRUJ010000028.1"/>
</dbReference>
<feature type="transmembrane region" description="Helical" evidence="1">
    <location>
        <begin position="6"/>
        <end position="28"/>
    </location>
</feature>
<dbReference type="EMBL" id="JBHRUJ010000028">
    <property type="protein sequence ID" value="MFC3212691.1"/>
    <property type="molecule type" value="Genomic_DNA"/>
</dbReference>
<keyword evidence="1" id="KW-0812">Transmembrane</keyword>
<evidence type="ECO:0000313" key="2">
    <source>
        <dbReference type="EMBL" id="MFC3212691.1"/>
    </source>
</evidence>
<gene>
    <name evidence="2" type="ORF">ACFOEJ_16605</name>
</gene>
<sequence length="71" mass="7946">MFNEENIIDTIIAAGMLGGFLGLLFAGFRQEIQMMRKNETQIAEVNRTATNYGRKTAQLATTSEVIRKGHQ</sequence>
<comment type="caution">
    <text evidence="2">The sequence shown here is derived from an EMBL/GenBank/DDBJ whole genome shotgun (WGS) entry which is preliminary data.</text>
</comment>
<keyword evidence="1" id="KW-1133">Transmembrane helix</keyword>
<organism evidence="2 3">
    <name type="scientific">Planomicrobium okeanokoites</name>
    <name type="common">Planococcus okeanokoites</name>
    <name type="synonym">Flavobacterium okeanokoites</name>
    <dbReference type="NCBI Taxonomy" id="244"/>
    <lineage>
        <taxon>Bacteria</taxon>
        <taxon>Bacillati</taxon>
        <taxon>Bacillota</taxon>
        <taxon>Bacilli</taxon>
        <taxon>Bacillales</taxon>
        <taxon>Caryophanaceae</taxon>
        <taxon>Planomicrobium</taxon>
    </lineage>
</organism>
<reference evidence="3" key="1">
    <citation type="journal article" date="2019" name="Int. J. Syst. Evol. Microbiol.">
        <title>The Global Catalogue of Microorganisms (GCM) 10K type strain sequencing project: providing services to taxonomists for standard genome sequencing and annotation.</title>
        <authorList>
            <consortium name="The Broad Institute Genomics Platform"/>
            <consortium name="The Broad Institute Genome Sequencing Center for Infectious Disease"/>
            <person name="Wu L."/>
            <person name="Ma J."/>
        </authorList>
    </citation>
    <scope>NUCLEOTIDE SEQUENCE [LARGE SCALE GENOMIC DNA]</scope>
    <source>
        <strain evidence="3">CCM 320</strain>
    </source>
</reference>
<dbReference type="Proteomes" id="UP001595625">
    <property type="component" value="Unassembled WGS sequence"/>
</dbReference>
<evidence type="ECO:0000313" key="3">
    <source>
        <dbReference type="Proteomes" id="UP001595625"/>
    </source>
</evidence>
<evidence type="ECO:0000256" key="1">
    <source>
        <dbReference type="SAM" id="Phobius"/>
    </source>
</evidence>